<dbReference type="Pfam" id="PF00005">
    <property type="entry name" value="ABC_tran"/>
    <property type="match status" value="1"/>
</dbReference>
<dbReference type="InterPro" id="IPR003439">
    <property type="entry name" value="ABC_transporter-like_ATP-bd"/>
</dbReference>
<dbReference type="EMBL" id="CASHTH010001033">
    <property type="protein sequence ID" value="CAI8010419.1"/>
    <property type="molecule type" value="Genomic_DNA"/>
</dbReference>
<dbReference type="GO" id="GO:0005524">
    <property type="term" value="F:ATP binding"/>
    <property type="evidence" value="ECO:0007669"/>
    <property type="project" value="UniProtKB-KW"/>
</dbReference>
<dbReference type="Gene3D" id="3.40.50.300">
    <property type="entry name" value="P-loop containing nucleotide triphosphate hydrolases"/>
    <property type="match status" value="1"/>
</dbReference>
<dbReference type="InterPro" id="IPR003593">
    <property type="entry name" value="AAA+_ATPase"/>
</dbReference>
<dbReference type="PANTHER" id="PTHR45772:SF8">
    <property type="entry name" value="HIGH-AFFINITY BRANCHED-CHAIN AMINO ACID TRANSPORT ATP-BINDING PROTEIN"/>
    <property type="match status" value="1"/>
</dbReference>
<gene>
    <name evidence="5" type="ORF">GBAR_LOCUS6868</name>
</gene>
<evidence type="ECO:0000313" key="6">
    <source>
        <dbReference type="Proteomes" id="UP001174909"/>
    </source>
</evidence>
<dbReference type="GO" id="GO:0016887">
    <property type="term" value="F:ATP hydrolysis activity"/>
    <property type="evidence" value="ECO:0007669"/>
    <property type="project" value="InterPro"/>
</dbReference>
<proteinExistence type="predicted"/>
<dbReference type="AlphaFoldDB" id="A0AA35W7Q2"/>
<feature type="domain" description="ABC transporter" evidence="4">
    <location>
        <begin position="23"/>
        <end position="262"/>
    </location>
</feature>
<dbReference type="NCBIfam" id="TIGR03411">
    <property type="entry name" value="urea_trans_UrtD"/>
    <property type="match status" value="1"/>
</dbReference>
<name>A0AA35W7Q2_GEOBA</name>
<dbReference type="Proteomes" id="UP001174909">
    <property type="component" value="Unassembled WGS sequence"/>
</dbReference>
<protein>
    <submittedName>
        <fullName evidence="5">High-affinity branched-chain amino acid transport ATP-binding protein LivG</fullName>
    </submittedName>
</protein>
<evidence type="ECO:0000259" key="4">
    <source>
        <dbReference type="PROSITE" id="PS50893"/>
    </source>
</evidence>
<evidence type="ECO:0000256" key="3">
    <source>
        <dbReference type="ARBA" id="ARBA00022840"/>
    </source>
</evidence>
<keyword evidence="1" id="KW-0813">Transport</keyword>
<evidence type="ECO:0000256" key="2">
    <source>
        <dbReference type="ARBA" id="ARBA00022741"/>
    </source>
</evidence>
<dbReference type="PROSITE" id="PS50893">
    <property type="entry name" value="ABC_TRANSPORTER_2"/>
    <property type="match status" value="1"/>
</dbReference>
<reference evidence="5" key="1">
    <citation type="submission" date="2023-03" db="EMBL/GenBank/DDBJ databases">
        <authorList>
            <person name="Steffen K."/>
            <person name="Cardenas P."/>
        </authorList>
    </citation>
    <scope>NUCLEOTIDE SEQUENCE</scope>
</reference>
<organism evidence="5 6">
    <name type="scientific">Geodia barretti</name>
    <name type="common">Barrett's horny sponge</name>
    <dbReference type="NCBI Taxonomy" id="519541"/>
    <lineage>
        <taxon>Eukaryota</taxon>
        <taxon>Metazoa</taxon>
        <taxon>Porifera</taxon>
        <taxon>Demospongiae</taxon>
        <taxon>Heteroscleromorpha</taxon>
        <taxon>Tetractinellida</taxon>
        <taxon>Astrophorina</taxon>
        <taxon>Geodiidae</taxon>
        <taxon>Geodia</taxon>
    </lineage>
</organism>
<dbReference type="InterPro" id="IPR017781">
    <property type="entry name" value="ABC_transptr_urea_ATP-bd_UrtD"/>
</dbReference>
<comment type="caution">
    <text evidence="5">The sequence shown here is derived from an EMBL/GenBank/DDBJ whole genome shotgun (WGS) entry which is preliminary data.</text>
</comment>
<evidence type="ECO:0000256" key="1">
    <source>
        <dbReference type="ARBA" id="ARBA00022448"/>
    </source>
</evidence>
<dbReference type="InterPro" id="IPR032823">
    <property type="entry name" value="BCA_ABC_TP_C"/>
</dbReference>
<dbReference type="SUPFAM" id="SSF52540">
    <property type="entry name" value="P-loop containing nucleoside triphosphate hydrolases"/>
    <property type="match status" value="1"/>
</dbReference>
<keyword evidence="6" id="KW-1185">Reference proteome</keyword>
<evidence type="ECO:0000313" key="5">
    <source>
        <dbReference type="EMBL" id="CAI8010419.1"/>
    </source>
</evidence>
<keyword evidence="2" id="KW-0547">Nucleotide-binding</keyword>
<dbReference type="PANTHER" id="PTHR45772">
    <property type="entry name" value="CONSERVED COMPONENT OF ABC TRANSPORTER FOR NATURAL AMINO ACIDS-RELATED"/>
    <property type="match status" value="1"/>
</dbReference>
<dbReference type="SMART" id="SM00382">
    <property type="entry name" value="AAA"/>
    <property type="match status" value="1"/>
</dbReference>
<dbReference type="GO" id="GO:0005886">
    <property type="term" value="C:plasma membrane"/>
    <property type="evidence" value="ECO:0007669"/>
    <property type="project" value="TreeGrafter"/>
</dbReference>
<accession>A0AA35W7Q2</accession>
<dbReference type="CDD" id="cd03219">
    <property type="entry name" value="ABC_Mj1267_LivG_branched"/>
    <property type="match status" value="1"/>
</dbReference>
<dbReference type="Pfam" id="PF12399">
    <property type="entry name" value="BCA_ABC_TP_C"/>
    <property type="match status" value="1"/>
</dbReference>
<sequence>MRPVQPQNSNGAGPPPETAGHILSVQSLTVSFDGFTVLDELDFSMEYGEMRFLIGPNGAGKTTLIDVITGKSKPDSGRIIFDGATDLRRRQEHQLVRLGVGRKFQTPAIFSSLSVYENLEVTLGFRAKITSLLGGHRRGDADRIQATLEQVGLDRRAKDIAGALSHGEKQWLEIGMLLVQEPKLLLLDEPVAGMTRRERERTGELLQAIGNDRSVLVVEHDMEFVRQFARTVTVLHLGKVLSEGPMDMVQQDPEVIRAYLGHGKTKRTESGGAANQNVAGSRVGVQAVVVE</sequence>
<dbReference type="InterPro" id="IPR027417">
    <property type="entry name" value="P-loop_NTPase"/>
</dbReference>
<keyword evidence="3 5" id="KW-0067">ATP-binding</keyword>
<dbReference type="InterPro" id="IPR051120">
    <property type="entry name" value="ABC_AA/LPS_Transport"/>
</dbReference>